<dbReference type="EMBL" id="WNTK01000012">
    <property type="protein sequence ID" value="KAG9474869.1"/>
    <property type="molecule type" value="Genomic_DNA"/>
</dbReference>
<evidence type="ECO:0000313" key="1">
    <source>
        <dbReference type="EMBL" id="KAG9474869.1"/>
    </source>
</evidence>
<accession>A0A8J6EU80</accession>
<evidence type="ECO:0000313" key="2">
    <source>
        <dbReference type="Proteomes" id="UP000770717"/>
    </source>
</evidence>
<name>A0A8J6EU80_ELECQ</name>
<gene>
    <name evidence="1" type="ORF">GDO78_003369</name>
</gene>
<organism evidence="1 2">
    <name type="scientific">Eleutherodactylus coqui</name>
    <name type="common">Puerto Rican coqui</name>
    <dbReference type="NCBI Taxonomy" id="57060"/>
    <lineage>
        <taxon>Eukaryota</taxon>
        <taxon>Metazoa</taxon>
        <taxon>Chordata</taxon>
        <taxon>Craniata</taxon>
        <taxon>Vertebrata</taxon>
        <taxon>Euteleostomi</taxon>
        <taxon>Amphibia</taxon>
        <taxon>Batrachia</taxon>
        <taxon>Anura</taxon>
        <taxon>Neobatrachia</taxon>
        <taxon>Hyloidea</taxon>
        <taxon>Eleutherodactylidae</taxon>
        <taxon>Eleutherodactylinae</taxon>
        <taxon>Eleutherodactylus</taxon>
        <taxon>Eleutherodactylus</taxon>
    </lineage>
</organism>
<comment type="caution">
    <text evidence="1">The sequence shown here is derived from an EMBL/GenBank/DDBJ whole genome shotgun (WGS) entry which is preliminary data.</text>
</comment>
<proteinExistence type="predicted"/>
<dbReference type="Proteomes" id="UP000770717">
    <property type="component" value="Unassembled WGS sequence"/>
</dbReference>
<keyword evidence="2" id="KW-1185">Reference proteome</keyword>
<reference evidence="1" key="1">
    <citation type="thesis" date="2020" institute="ProQuest LLC" country="789 East Eisenhower Parkway, Ann Arbor, MI, USA">
        <title>Comparative Genomics and Chromosome Evolution.</title>
        <authorList>
            <person name="Mudd A.B."/>
        </authorList>
    </citation>
    <scope>NUCLEOTIDE SEQUENCE</scope>
    <source>
        <strain evidence="1">HN-11 Male</strain>
        <tissue evidence="1">Kidney and liver</tissue>
    </source>
</reference>
<protein>
    <submittedName>
        <fullName evidence="1">Uncharacterized protein</fullName>
    </submittedName>
</protein>
<sequence length="86" mass="10042">MAHRIYKHLHTLAPPLRLKKVPFPILDAQNGEELRPHARTPCECQRYKRSIIRIRQMQLNPRRSSQPTLTSWIFLPAVTSLLFAGE</sequence>
<dbReference type="AlphaFoldDB" id="A0A8J6EU80"/>